<evidence type="ECO:0000256" key="4">
    <source>
        <dbReference type="ARBA" id="ARBA00011738"/>
    </source>
</evidence>
<dbReference type="InterPro" id="IPR036249">
    <property type="entry name" value="Thioredoxin-like_sf"/>
</dbReference>
<dbReference type="SFLD" id="SFLDG01205">
    <property type="entry name" value="AMPS.1"/>
    <property type="match status" value="1"/>
</dbReference>
<comment type="similarity">
    <text evidence="3">Belongs to the GST superfamily. Pi family.</text>
</comment>
<dbReference type="PANTHER" id="PTHR11571">
    <property type="entry name" value="GLUTATHIONE S-TRANSFERASE"/>
    <property type="match status" value="1"/>
</dbReference>
<accession>A0A8B7PMV1</accession>
<dbReference type="SFLD" id="SFLDS00019">
    <property type="entry name" value="Glutathione_Transferase_(cytos"/>
    <property type="match status" value="1"/>
</dbReference>
<comment type="catalytic activity">
    <reaction evidence="8">
        <text>RX + glutathione = an S-substituted glutathione + a halide anion + H(+)</text>
        <dbReference type="Rhea" id="RHEA:16437"/>
        <dbReference type="ChEBI" id="CHEBI:15378"/>
        <dbReference type="ChEBI" id="CHEBI:16042"/>
        <dbReference type="ChEBI" id="CHEBI:17792"/>
        <dbReference type="ChEBI" id="CHEBI:57925"/>
        <dbReference type="ChEBI" id="CHEBI:90779"/>
        <dbReference type="EC" id="2.5.1.18"/>
    </reaction>
</comment>
<proteinExistence type="inferred from homology"/>
<dbReference type="PROSITE" id="PS50404">
    <property type="entry name" value="GST_NTER"/>
    <property type="match status" value="1"/>
</dbReference>
<evidence type="ECO:0000256" key="3">
    <source>
        <dbReference type="ARBA" id="ARBA00007297"/>
    </source>
</evidence>
<dbReference type="GO" id="GO:0006749">
    <property type="term" value="P:glutathione metabolic process"/>
    <property type="evidence" value="ECO:0007669"/>
    <property type="project" value="TreeGrafter"/>
</dbReference>
<dbReference type="FunFam" id="1.20.1050.10:FF:000020">
    <property type="entry name" value="Glutathione S-transferase P 1"/>
    <property type="match status" value="1"/>
</dbReference>
<feature type="domain" description="GST N-terminal" evidence="9">
    <location>
        <begin position="10"/>
        <end position="97"/>
    </location>
</feature>
<evidence type="ECO:0000313" key="12">
    <source>
        <dbReference type="RefSeq" id="XP_018027524.1"/>
    </source>
</evidence>
<dbReference type="OrthoDB" id="414243at2759"/>
<evidence type="ECO:0000256" key="7">
    <source>
        <dbReference type="ARBA" id="ARBA00032759"/>
    </source>
</evidence>
<evidence type="ECO:0000256" key="5">
    <source>
        <dbReference type="ARBA" id="ARBA00012452"/>
    </source>
</evidence>
<dbReference type="SUPFAM" id="SSF47616">
    <property type="entry name" value="GST C-terminal domain-like"/>
    <property type="match status" value="1"/>
</dbReference>
<keyword evidence="6" id="KW-0808">Transferase</keyword>
<dbReference type="InterPro" id="IPR036282">
    <property type="entry name" value="Glutathione-S-Trfase_C_sf"/>
</dbReference>
<comment type="function">
    <text evidence="1">Conjugation of reduced glutathione to a wide number of exogenous and endogenous hydrophobic electrophiles.</text>
</comment>
<protein>
    <recommendedName>
        <fullName evidence="5">glutathione transferase</fullName>
        <ecNumber evidence="5">2.5.1.18</ecNumber>
    </recommendedName>
    <alternativeName>
        <fullName evidence="7">GST class-pi</fullName>
    </alternativeName>
</protein>
<dbReference type="Pfam" id="PF02798">
    <property type="entry name" value="GST_N"/>
    <property type="match status" value="1"/>
</dbReference>
<comment type="similarity">
    <text evidence="2">Belongs to the GST superfamily. Mu family.</text>
</comment>
<evidence type="ECO:0000256" key="6">
    <source>
        <dbReference type="ARBA" id="ARBA00022679"/>
    </source>
</evidence>
<evidence type="ECO:0000259" key="10">
    <source>
        <dbReference type="PROSITE" id="PS50405"/>
    </source>
</evidence>
<name>A0A8B7PMV1_HYAAZ</name>
<dbReference type="Gene3D" id="3.40.30.10">
    <property type="entry name" value="Glutaredoxin"/>
    <property type="match status" value="1"/>
</dbReference>
<dbReference type="Proteomes" id="UP000694843">
    <property type="component" value="Unplaced"/>
</dbReference>
<dbReference type="SFLD" id="SFLDG00363">
    <property type="entry name" value="AMPS_(cytGST):_Alpha-__Mu-__Pi"/>
    <property type="match status" value="1"/>
</dbReference>
<evidence type="ECO:0000256" key="2">
    <source>
        <dbReference type="ARBA" id="ARBA00005861"/>
    </source>
</evidence>
<evidence type="ECO:0000256" key="1">
    <source>
        <dbReference type="ARBA" id="ARBA00003701"/>
    </source>
</evidence>
<feature type="domain" description="GST C-terminal" evidence="10">
    <location>
        <begin position="99"/>
        <end position="219"/>
    </location>
</feature>
<dbReference type="GeneID" id="108682792"/>
<evidence type="ECO:0000259" key="9">
    <source>
        <dbReference type="PROSITE" id="PS50404"/>
    </source>
</evidence>
<dbReference type="EC" id="2.5.1.18" evidence="5"/>
<reference evidence="12" key="1">
    <citation type="submission" date="2025-08" db="UniProtKB">
        <authorList>
            <consortium name="RefSeq"/>
        </authorList>
    </citation>
    <scope>IDENTIFICATION</scope>
    <source>
        <tissue evidence="12">Whole organism</tissue>
    </source>
</reference>
<sequence>MESNNTSENMVPVLGYWAIRGLAQVPRYMLVFAEVEFEEKQYTWGTAPDFDRGEWTSVKDNLGLEFPNLPYFIDGEVKMTESSAITKHLARRYNLLGSTEEEHIRVDMAEGIIADILCAVSTLCHDPEFETKLVTFIENLDVSLLKLAKLIKNNSFVIGEKLTWVDFALFELLEIYLAVAPDSLEKHPSLQAFHKRIRELPGVKEYRLSEQFRKIKCRFFSPEAMFGSGLKK</sequence>
<organism evidence="11 12">
    <name type="scientific">Hyalella azteca</name>
    <name type="common">Amphipod</name>
    <dbReference type="NCBI Taxonomy" id="294128"/>
    <lineage>
        <taxon>Eukaryota</taxon>
        <taxon>Metazoa</taxon>
        <taxon>Ecdysozoa</taxon>
        <taxon>Arthropoda</taxon>
        <taxon>Crustacea</taxon>
        <taxon>Multicrustacea</taxon>
        <taxon>Malacostraca</taxon>
        <taxon>Eumalacostraca</taxon>
        <taxon>Peracarida</taxon>
        <taxon>Amphipoda</taxon>
        <taxon>Senticaudata</taxon>
        <taxon>Talitrida</taxon>
        <taxon>Talitroidea</taxon>
        <taxon>Hyalellidae</taxon>
        <taxon>Hyalella</taxon>
    </lineage>
</organism>
<dbReference type="CDD" id="cd03075">
    <property type="entry name" value="GST_N_Mu"/>
    <property type="match status" value="1"/>
</dbReference>
<dbReference type="PRINTS" id="PR01267">
    <property type="entry name" value="GSTRNSFRASEM"/>
</dbReference>
<dbReference type="SUPFAM" id="SSF52833">
    <property type="entry name" value="Thioredoxin-like"/>
    <property type="match status" value="1"/>
</dbReference>
<dbReference type="AlphaFoldDB" id="A0A8B7PMV1"/>
<dbReference type="InterPro" id="IPR040079">
    <property type="entry name" value="Glutathione_S-Trfase"/>
</dbReference>
<comment type="subunit">
    <text evidence="4">Homodimer.</text>
</comment>
<dbReference type="InterPro" id="IPR003081">
    <property type="entry name" value="GST_mu"/>
</dbReference>
<evidence type="ECO:0000256" key="8">
    <source>
        <dbReference type="ARBA" id="ARBA00047960"/>
    </source>
</evidence>
<keyword evidence="11" id="KW-1185">Reference proteome</keyword>
<dbReference type="InterPro" id="IPR010987">
    <property type="entry name" value="Glutathione-S-Trfase_C-like"/>
</dbReference>
<dbReference type="OMA" id="QSFAIMR"/>
<dbReference type="KEGG" id="hazt:108682792"/>
<evidence type="ECO:0000313" key="11">
    <source>
        <dbReference type="Proteomes" id="UP000694843"/>
    </source>
</evidence>
<gene>
    <name evidence="12" type="primary">LOC108682792</name>
</gene>
<dbReference type="GO" id="GO:0004364">
    <property type="term" value="F:glutathione transferase activity"/>
    <property type="evidence" value="ECO:0007669"/>
    <property type="project" value="UniProtKB-EC"/>
</dbReference>
<dbReference type="RefSeq" id="XP_018027524.1">
    <property type="nucleotide sequence ID" value="XM_018172035.2"/>
</dbReference>
<dbReference type="InterPro" id="IPR050213">
    <property type="entry name" value="GST_superfamily"/>
</dbReference>
<dbReference type="Gene3D" id="1.20.1050.10">
    <property type="match status" value="1"/>
</dbReference>
<dbReference type="InterPro" id="IPR004045">
    <property type="entry name" value="Glutathione_S-Trfase_N"/>
</dbReference>
<dbReference type="Pfam" id="PF14497">
    <property type="entry name" value="GST_C_3"/>
    <property type="match status" value="1"/>
</dbReference>
<dbReference type="InterPro" id="IPR004046">
    <property type="entry name" value="GST_C"/>
</dbReference>
<dbReference type="PROSITE" id="PS50405">
    <property type="entry name" value="GST_CTER"/>
    <property type="match status" value="1"/>
</dbReference>
<dbReference type="PANTHER" id="PTHR11571:SF222">
    <property type="entry name" value="GLUTATHIONE TRANSFERASE"/>
    <property type="match status" value="1"/>
</dbReference>